<dbReference type="EnsemblPlants" id="PGSC0003DMT400096545">
    <property type="protein sequence ID" value="PGSC0003DMT400096545"/>
    <property type="gene ID" value="PGSC0003DMG400046116"/>
</dbReference>
<reference evidence="2" key="2">
    <citation type="submission" date="2015-06" db="UniProtKB">
        <authorList>
            <consortium name="EnsemblPlants"/>
        </authorList>
    </citation>
    <scope>IDENTIFICATION</scope>
    <source>
        <strain evidence="2">DM1-3 516 R44</strain>
    </source>
</reference>
<name>M1DYP3_SOLTU</name>
<sequence length="116" mass="12438">MARANRKVVAPVNPNVGTTASRSNRPTRAKCEENKPKTKGKGQRKGQGFPNLPRHCPPPWRARRLVVATTVRGATHGGQAVAPQGVSKLGSTSRATSRPVVMTMDRGKARGDALNY</sequence>
<dbReference type="Proteomes" id="UP000011115">
    <property type="component" value="Unassembled WGS sequence"/>
</dbReference>
<dbReference type="AlphaFoldDB" id="M1DYP3"/>
<feature type="compositionally biased region" description="Polar residues" evidence="1">
    <location>
        <begin position="15"/>
        <end position="26"/>
    </location>
</feature>
<dbReference type="PaxDb" id="4113-PGSC0003DMT400096545"/>
<proteinExistence type="predicted"/>
<feature type="region of interest" description="Disordered" evidence="1">
    <location>
        <begin position="76"/>
        <end position="116"/>
    </location>
</feature>
<reference evidence="3" key="1">
    <citation type="journal article" date="2011" name="Nature">
        <title>Genome sequence and analysis of the tuber crop potato.</title>
        <authorList>
            <consortium name="The Potato Genome Sequencing Consortium"/>
        </authorList>
    </citation>
    <scope>NUCLEOTIDE SEQUENCE [LARGE SCALE GENOMIC DNA]</scope>
    <source>
        <strain evidence="3">cv. DM1-3 516 R44</strain>
    </source>
</reference>
<dbReference type="InParanoid" id="M1DYP3"/>
<feature type="region of interest" description="Disordered" evidence="1">
    <location>
        <begin position="1"/>
        <end position="60"/>
    </location>
</feature>
<evidence type="ECO:0000313" key="2">
    <source>
        <dbReference type="EnsemblPlants" id="PGSC0003DMT400096545"/>
    </source>
</evidence>
<evidence type="ECO:0000313" key="3">
    <source>
        <dbReference type="Proteomes" id="UP000011115"/>
    </source>
</evidence>
<feature type="compositionally biased region" description="Basic and acidic residues" evidence="1">
    <location>
        <begin position="105"/>
        <end position="116"/>
    </location>
</feature>
<protein>
    <submittedName>
        <fullName evidence="2">Uncharacterized protein</fullName>
    </submittedName>
</protein>
<dbReference type="HOGENOM" id="CLU_2101266_0_0_1"/>
<accession>M1DYP3</accession>
<organism evidence="2 3">
    <name type="scientific">Solanum tuberosum</name>
    <name type="common">Potato</name>
    <dbReference type="NCBI Taxonomy" id="4113"/>
    <lineage>
        <taxon>Eukaryota</taxon>
        <taxon>Viridiplantae</taxon>
        <taxon>Streptophyta</taxon>
        <taxon>Embryophyta</taxon>
        <taxon>Tracheophyta</taxon>
        <taxon>Spermatophyta</taxon>
        <taxon>Magnoliopsida</taxon>
        <taxon>eudicotyledons</taxon>
        <taxon>Gunneridae</taxon>
        <taxon>Pentapetalae</taxon>
        <taxon>asterids</taxon>
        <taxon>lamiids</taxon>
        <taxon>Solanales</taxon>
        <taxon>Solanaceae</taxon>
        <taxon>Solanoideae</taxon>
        <taxon>Solaneae</taxon>
        <taxon>Solanum</taxon>
    </lineage>
</organism>
<dbReference type="Gramene" id="PGSC0003DMT400096545">
    <property type="protein sequence ID" value="PGSC0003DMT400096545"/>
    <property type="gene ID" value="PGSC0003DMG400046116"/>
</dbReference>
<keyword evidence="3" id="KW-1185">Reference proteome</keyword>
<evidence type="ECO:0000256" key="1">
    <source>
        <dbReference type="SAM" id="MobiDB-lite"/>
    </source>
</evidence>